<protein>
    <recommendedName>
        <fullName evidence="3">Penicillinase repressor</fullName>
    </recommendedName>
</protein>
<name>A0A330M7J4_9GAMM</name>
<evidence type="ECO:0000313" key="2">
    <source>
        <dbReference type="Proteomes" id="UP000250123"/>
    </source>
</evidence>
<dbReference type="Proteomes" id="UP000250123">
    <property type="component" value="Chromosome SHEWBE"/>
</dbReference>
<dbReference type="EMBL" id="LS483452">
    <property type="protein sequence ID" value="SQH78072.1"/>
    <property type="molecule type" value="Genomic_DNA"/>
</dbReference>
<gene>
    <name evidence="1" type="ORF">SHEWBE_4112</name>
</gene>
<evidence type="ECO:0000313" key="1">
    <source>
        <dbReference type="EMBL" id="SQH78072.1"/>
    </source>
</evidence>
<dbReference type="KEGG" id="sbk:SHEWBE_4112"/>
<sequence length="52" mass="5882">MKEISNAELAVLNILWESSPISSNEVVLNRLAATSQNARYHVSDEHRWQSSV</sequence>
<reference evidence="2" key="1">
    <citation type="submission" date="2018-06" db="EMBL/GenBank/DDBJ databases">
        <authorList>
            <person name="Cea G.-C."/>
            <person name="William W."/>
        </authorList>
    </citation>
    <scope>NUCLEOTIDE SEQUENCE [LARGE SCALE GENOMIC DNA]</scope>
    <source>
        <strain evidence="2">DB21MT-2</strain>
    </source>
</reference>
<proteinExistence type="predicted"/>
<evidence type="ECO:0008006" key="3">
    <source>
        <dbReference type="Google" id="ProtNLM"/>
    </source>
</evidence>
<accession>A0A330M7J4</accession>
<organism evidence="1 2">
    <name type="scientific">Shewanella benthica</name>
    <dbReference type="NCBI Taxonomy" id="43661"/>
    <lineage>
        <taxon>Bacteria</taxon>
        <taxon>Pseudomonadati</taxon>
        <taxon>Pseudomonadota</taxon>
        <taxon>Gammaproteobacteria</taxon>
        <taxon>Alteromonadales</taxon>
        <taxon>Shewanellaceae</taxon>
        <taxon>Shewanella</taxon>
    </lineage>
</organism>
<dbReference type="AlphaFoldDB" id="A0A330M7J4"/>